<evidence type="ECO:0000256" key="3">
    <source>
        <dbReference type="ARBA" id="ARBA00022679"/>
    </source>
</evidence>
<gene>
    <name evidence="6" type="ORF">UT64_C0033G0004</name>
</gene>
<evidence type="ECO:0000256" key="2">
    <source>
        <dbReference type="ARBA" id="ARBA00007947"/>
    </source>
</evidence>
<dbReference type="InterPro" id="IPR050065">
    <property type="entry name" value="GlmU-like"/>
</dbReference>
<dbReference type="Gene3D" id="2.160.10.10">
    <property type="entry name" value="Hexapeptide repeat proteins"/>
    <property type="match status" value="1"/>
</dbReference>
<evidence type="ECO:0000313" key="6">
    <source>
        <dbReference type="EMBL" id="KKR32470.1"/>
    </source>
</evidence>
<comment type="similarity">
    <text evidence="2">In the N-terminal section; belongs to the N-acetylglucosamine-1-phosphate uridyltransferase family.</text>
</comment>
<comment type="similarity">
    <text evidence="1">In the C-terminal section; belongs to the transferase hexapeptide repeat family.</text>
</comment>
<keyword evidence="4" id="KW-0012">Acyltransferase</keyword>
<evidence type="ECO:0000259" key="5">
    <source>
        <dbReference type="Pfam" id="PF25087"/>
    </source>
</evidence>
<dbReference type="SUPFAM" id="SSF51161">
    <property type="entry name" value="Trimeric LpxA-like enzymes"/>
    <property type="match status" value="1"/>
</dbReference>
<dbReference type="InterPro" id="IPR011004">
    <property type="entry name" value="Trimer_LpxA-like_sf"/>
</dbReference>
<protein>
    <submittedName>
        <fullName evidence="6">Transferase, LpxA family</fullName>
    </submittedName>
</protein>
<dbReference type="InterPro" id="IPR001451">
    <property type="entry name" value="Hexapep"/>
</dbReference>
<dbReference type="PANTHER" id="PTHR43584:SF8">
    <property type="entry name" value="N-ACETYLMURAMATE ALPHA-1-PHOSPHATE URIDYLYLTRANSFERASE"/>
    <property type="match status" value="1"/>
</dbReference>
<reference evidence="6 7" key="1">
    <citation type="journal article" date="2015" name="Nature">
        <title>rRNA introns, odd ribosomes, and small enigmatic genomes across a large radiation of phyla.</title>
        <authorList>
            <person name="Brown C.T."/>
            <person name="Hug L.A."/>
            <person name="Thomas B.C."/>
            <person name="Sharon I."/>
            <person name="Castelle C.J."/>
            <person name="Singh A."/>
            <person name="Wilkins M.J."/>
            <person name="Williams K.H."/>
            <person name="Banfield J.F."/>
        </authorList>
    </citation>
    <scope>NUCLEOTIDE SEQUENCE [LARGE SCALE GENOMIC DNA]</scope>
</reference>
<comment type="caution">
    <text evidence="6">The sequence shown here is derived from an EMBL/GenBank/DDBJ whole genome shotgun (WGS) entry which is preliminary data.</text>
</comment>
<dbReference type="Proteomes" id="UP000034137">
    <property type="component" value="Unassembled WGS sequence"/>
</dbReference>
<sequence length="203" mass="22338">MELNKFITNCYKTFPVLVEHKTPWEITDNANEFIEKGIKLLGEDYEKNGNIAIHKTAKIEEGVILKDAVIIGKDCFIGAGAYLRGGVFLDENVVVGPKSEIKASFIFRKSRIAHFNFIGNSIIGEDVNFEAGAVIANYFNEREEGKKEIKSMLENKIVNTGTEKFGALVGDGSRIGANAVLNPGSILLPGTIVGRLELYDQIK</sequence>
<dbReference type="Pfam" id="PF14602">
    <property type="entry name" value="Hexapep_2"/>
    <property type="match status" value="1"/>
</dbReference>
<name>A0A0G0SCL2_9BACT</name>
<proteinExistence type="inferred from homology"/>
<dbReference type="AlphaFoldDB" id="A0A0G0SCL2"/>
<dbReference type="GO" id="GO:0016779">
    <property type="term" value="F:nucleotidyltransferase activity"/>
    <property type="evidence" value="ECO:0007669"/>
    <property type="project" value="UniProtKB-ARBA"/>
</dbReference>
<dbReference type="PATRIC" id="fig|1618642.3.peg.645"/>
<evidence type="ECO:0000313" key="7">
    <source>
        <dbReference type="Proteomes" id="UP000034137"/>
    </source>
</evidence>
<organism evidence="6 7">
    <name type="scientific">Candidatus Falkowbacteria bacterium GW2011_GWF2_39_8</name>
    <dbReference type="NCBI Taxonomy" id="1618642"/>
    <lineage>
        <taxon>Bacteria</taxon>
        <taxon>Candidatus Falkowiibacteriota</taxon>
    </lineage>
</organism>
<dbReference type="GO" id="GO:0016746">
    <property type="term" value="F:acyltransferase activity"/>
    <property type="evidence" value="ECO:0007669"/>
    <property type="project" value="UniProtKB-KW"/>
</dbReference>
<evidence type="ECO:0000256" key="4">
    <source>
        <dbReference type="ARBA" id="ARBA00023315"/>
    </source>
</evidence>
<dbReference type="InterPro" id="IPR056729">
    <property type="entry name" value="GMPPB_C"/>
</dbReference>
<evidence type="ECO:0000256" key="1">
    <source>
        <dbReference type="ARBA" id="ARBA00007707"/>
    </source>
</evidence>
<dbReference type="EMBL" id="LBXO01000033">
    <property type="protein sequence ID" value="KKR32470.1"/>
    <property type="molecule type" value="Genomic_DNA"/>
</dbReference>
<feature type="domain" description="Mannose-1-phosphate guanyltransferase C-terminal" evidence="5">
    <location>
        <begin position="48"/>
        <end position="139"/>
    </location>
</feature>
<dbReference type="PANTHER" id="PTHR43584">
    <property type="entry name" value="NUCLEOTIDYL TRANSFERASE"/>
    <property type="match status" value="1"/>
</dbReference>
<keyword evidence="3 6" id="KW-0808">Transferase</keyword>
<dbReference type="Pfam" id="PF25087">
    <property type="entry name" value="GMPPB_C"/>
    <property type="match status" value="1"/>
</dbReference>
<accession>A0A0G0SCL2</accession>